<evidence type="ECO:0000313" key="5">
    <source>
        <dbReference type="EMBL" id="MBB5834580.1"/>
    </source>
</evidence>
<feature type="domain" description="SGNH hydrolase-type esterase" evidence="4">
    <location>
        <begin position="39"/>
        <end position="279"/>
    </location>
</feature>
<accession>A0A7W9J3Q2</accession>
<evidence type="ECO:0000259" key="4">
    <source>
        <dbReference type="Pfam" id="PF13472"/>
    </source>
</evidence>
<feature type="active site" description="Nucleophile" evidence="1">
    <location>
        <position position="43"/>
    </location>
</feature>
<evidence type="ECO:0000313" key="6">
    <source>
        <dbReference type="Proteomes" id="UP000549971"/>
    </source>
</evidence>
<dbReference type="InterPro" id="IPR037460">
    <property type="entry name" value="SEST-like"/>
</dbReference>
<proteinExistence type="predicted"/>
<feature type="disulfide bond" evidence="2">
    <location>
        <begin position="59"/>
        <end position="84"/>
    </location>
</feature>
<dbReference type="SUPFAM" id="SSF52266">
    <property type="entry name" value="SGNH hydrolase"/>
    <property type="match status" value="1"/>
</dbReference>
<dbReference type="Proteomes" id="UP000549971">
    <property type="component" value="Unassembled WGS sequence"/>
</dbReference>
<dbReference type="Gene3D" id="3.40.50.1110">
    <property type="entry name" value="SGNH hydrolase"/>
    <property type="match status" value="1"/>
</dbReference>
<dbReference type="PANTHER" id="PTHR37981:SF1">
    <property type="entry name" value="SGNH HYDROLASE-TYPE ESTERASE DOMAIN-CONTAINING PROTEIN"/>
    <property type="match status" value="1"/>
</dbReference>
<feature type="chain" id="PRO_5030737219" description="SGNH hydrolase-type esterase domain-containing protein" evidence="3">
    <location>
        <begin position="32"/>
        <end position="297"/>
    </location>
</feature>
<protein>
    <recommendedName>
        <fullName evidence="4">SGNH hydrolase-type esterase domain-containing protein</fullName>
    </recommendedName>
</protein>
<dbReference type="EMBL" id="JACHMY010000001">
    <property type="protein sequence ID" value="MBB5834580.1"/>
    <property type="molecule type" value="Genomic_DNA"/>
</dbReference>
<dbReference type="CDD" id="cd01823">
    <property type="entry name" value="SEST_like"/>
    <property type="match status" value="1"/>
</dbReference>
<sequence>MQMRSVRVRVVAAVAAAGLVVAGSVTTPAAAAPPLVYVAMGDSFAAGSLVLPAKEVLTCARSAVNYASLIAQQLKPAKFRDVTCGGATTNHFPNPQPGIIAGTAAPQYDALSEDTTVVSVGIGGNDIGLVGLAVSCVNLLPQPVGTSCKATNTAGGVDRLAQKIDAFAPTYGTVIEQIRARAPHAKILMVGYPTGIKKGGCWPVVPVWGADADYLQAALTRLNTRMAEQANAHGATYVDLATPSVGHDMCKSAGTRWIEGLIPSLTTNGLVPLHPNAAGLRNAVPTVLAAIGTPAKV</sequence>
<reference evidence="5 6" key="1">
    <citation type="submission" date="2020-08" db="EMBL/GenBank/DDBJ databases">
        <title>Sequencing the genomes of 1000 actinobacteria strains.</title>
        <authorList>
            <person name="Klenk H.-P."/>
        </authorList>
    </citation>
    <scope>NUCLEOTIDE SEQUENCE [LARGE SCALE GENOMIC DNA]</scope>
    <source>
        <strain evidence="5 6">DSM 28967</strain>
    </source>
</reference>
<keyword evidence="2" id="KW-1015">Disulfide bond</keyword>
<gene>
    <name evidence="5" type="ORF">HDA39_001314</name>
</gene>
<organism evidence="5 6">
    <name type="scientific">Kribbella italica</name>
    <dbReference type="NCBI Taxonomy" id="1540520"/>
    <lineage>
        <taxon>Bacteria</taxon>
        <taxon>Bacillati</taxon>
        <taxon>Actinomycetota</taxon>
        <taxon>Actinomycetes</taxon>
        <taxon>Propionibacteriales</taxon>
        <taxon>Kribbellaceae</taxon>
        <taxon>Kribbella</taxon>
    </lineage>
</organism>
<dbReference type="GO" id="GO:0004806">
    <property type="term" value="F:triacylglycerol lipase activity"/>
    <property type="evidence" value="ECO:0007669"/>
    <property type="project" value="TreeGrafter"/>
</dbReference>
<dbReference type="InterPro" id="IPR013830">
    <property type="entry name" value="SGNH_hydro"/>
</dbReference>
<name>A0A7W9J3Q2_9ACTN</name>
<evidence type="ECO:0000256" key="1">
    <source>
        <dbReference type="PIRSR" id="PIRSR637460-1"/>
    </source>
</evidence>
<dbReference type="AlphaFoldDB" id="A0A7W9J3Q2"/>
<feature type="disulfide bond" evidence="2">
    <location>
        <begin position="201"/>
        <end position="250"/>
    </location>
</feature>
<keyword evidence="6" id="KW-1185">Reference proteome</keyword>
<dbReference type="InterPro" id="IPR036514">
    <property type="entry name" value="SGNH_hydro_sf"/>
</dbReference>
<dbReference type="GO" id="GO:0019433">
    <property type="term" value="P:triglyceride catabolic process"/>
    <property type="evidence" value="ECO:0007669"/>
    <property type="project" value="TreeGrafter"/>
</dbReference>
<evidence type="ECO:0000256" key="2">
    <source>
        <dbReference type="PIRSR" id="PIRSR637460-2"/>
    </source>
</evidence>
<feature type="disulfide bond" evidence="2">
    <location>
        <begin position="136"/>
        <end position="148"/>
    </location>
</feature>
<dbReference type="RefSeq" id="WP_202892889.1">
    <property type="nucleotide sequence ID" value="NZ_JACHMY010000001.1"/>
</dbReference>
<evidence type="ECO:0000256" key="3">
    <source>
        <dbReference type="SAM" id="SignalP"/>
    </source>
</evidence>
<dbReference type="Pfam" id="PF13472">
    <property type="entry name" value="Lipase_GDSL_2"/>
    <property type="match status" value="1"/>
</dbReference>
<feature type="signal peptide" evidence="3">
    <location>
        <begin position="1"/>
        <end position="31"/>
    </location>
</feature>
<keyword evidence="3" id="KW-0732">Signal</keyword>
<comment type="caution">
    <text evidence="5">The sequence shown here is derived from an EMBL/GenBank/DDBJ whole genome shotgun (WGS) entry which is preliminary data.</text>
</comment>
<feature type="active site" evidence="1">
    <location>
        <position position="274"/>
    </location>
</feature>
<dbReference type="PANTHER" id="PTHR37981">
    <property type="entry name" value="LIPASE 2"/>
    <property type="match status" value="1"/>
</dbReference>